<dbReference type="OrthoDB" id="43364at2759"/>
<feature type="compositionally biased region" description="Low complexity" evidence="1">
    <location>
        <begin position="295"/>
        <end position="313"/>
    </location>
</feature>
<dbReference type="InterPro" id="IPR053334">
    <property type="entry name" value="Chloroplast_Sensor_Kinase"/>
</dbReference>
<proteinExistence type="predicted"/>
<evidence type="ECO:0000256" key="1">
    <source>
        <dbReference type="SAM" id="MobiDB-lite"/>
    </source>
</evidence>
<feature type="non-terminal residue" evidence="2">
    <location>
        <position position="1"/>
    </location>
</feature>
<keyword evidence="3" id="KW-1185">Reference proteome</keyword>
<feature type="region of interest" description="Disordered" evidence="1">
    <location>
        <begin position="665"/>
        <end position="685"/>
    </location>
</feature>
<reference evidence="2 3" key="1">
    <citation type="journal article" date="2017" name="Mol. Biol. Evol.">
        <title>The 4-celled Tetrabaena socialis nuclear genome reveals the essential components for genetic control of cell number at the origin of multicellularity in the volvocine lineage.</title>
        <authorList>
            <person name="Featherston J."/>
            <person name="Arakaki Y."/>
            <person name="Hanschen E.R."/>
            <person name="Ferris P.J."/>
            <person name="Michod R.E."/>
            <person name="Olson B.J.S.C."/>
            <person name="Nozaki H."/>
            <person name="Durand P.M."/>
        </authorList>
    </citation>
    <scope>NUCLEOTIDE SEQUENCE [LARGE SCALE GENOMIC DNA]</scope>
    <source>
        <strain evidence="2 3">NIES-571</strain>
    </source>
</reference>
<protein>
    <submittedName>
        <fullName evidence="2">Uncharacterized protein</fullName>
    </submittedName>
</protein>
<feature type="region of interest" description="Disordered" evidence="1">
    <location>
        <begin position="469"/>
        <end position="499"/>
    </location>
</feature>
<dbReference type="PANTHER" id="PTHR48206:SF1">
    <property type="entry name" value="CHLOROPLAST SENSOR KINASE, CHLOROPLASTIC"/>
    <property type="match status" value="1"/>
</dbReference>
<gene>
    <name evidence="2" type="ORF">TSOC_008939</name>
</gene>
<dbReference type="PANTHER" id="PTHR48206">
    <property type="entry name" value="CHLOROPLAST SENSOR KINASE, CHLOROPLASTIC"/>
    <property type="match status" value="1"/>
</dbReference>
<evidence type="ECO:0000313" key="3">
    <source>
        <dbReference type="Proteomes" id="UP000236333"/>
    </source>
</evidence>
<dbReference type="AlphaFoldDB" id="A0A2J7ZX18"/>
<comment type="caution">
    <text evidence="2">The sequence shown here is derived from an EMBL/GenBank/DDBJ whole genome shotgun (WGS) entry which is preliminary data.</text>
</comment>
<organism evidence="2 3">
    <name type="scientific">Tetrabaena socialis</name>
    <dbReference type="NCBI Taxonomy" id="47790"/>
    <lineage>
        <taxon>Eukaryota</taxon>
        <taxon>Viridiplantae</taxon>
        <taxon>Chlorophyta</taxon>
        <taxon>core chlorophytes</taxon>
        <taxon>Chlorophyceae</taxon>
        <taxon>CS clade</taxon>
        <taxon>Chlamydomonadales</taxon>
        <taxon>Tetrabaenaceae</taxon>
        <taxon>Tetrabaena</taxon>
    </lineage>
</organism>
<dbReference type="Proteomes" id="UP000236333">
    <property type="component" value="Unassembled WGS sequence"/>
</dbReference>
<feature type="compositionally biased region" description="Pro residues" evidence="1">
    <location>
        <begin position="481"/>
        <end position="490"/>
    </location>
</feature>
<accession>A0A2J7ZX18</accession>
<dbReference type="EMBL" id="PGGS01000358">
    <property type="protein sequence ID" value="PNH04802.1"/>
    <property type="molecule type" value="Genomic_DNA"/>
</dbReference>
<name>A0A2J7ZX18_9CHLO</name>
<sequence length="791" mass="76993">EQSWALQGGSAALDPSAMIEDCLLHREVVALPNSSALVFPLVECGVLVGLLVAELEAEQGGREAAVGGPGGPGALLPAGGGSGGSAALLLPALCSGGSAGHEASARGGGGGSVAGSRGGGGVDGASAGGLEGLGQAHGRVHRSLTDEELRCLRLAVPLLSKACGMDARSKLQLAQSSLSAAAARGLLREAQRPLSTLNAFSTMLVPRLKDGEPDKDMAKGIVLQGKRLQDLMWQLEDALHRPQAHGEDGADMFSALALGGAGSHAPAAALGPFRAPSSLPRDPNPAVQELLQLPQPRPGALAPPAAAAASRAGEAGGGPSTMAAAEALPPPAADGSMATVGPGFPAAPGAGPGPVLPGQVTFVERGAAAESSPSVSAEGGSGGVYPFTMGYMAGGVAFAAPATGKPSAAAAGGAPRGRAYAGGVHQPPPVSAMATIDVEADCGGADGGGGAHKAGAAAQLTEWRGMPHTAARRADGEWGWEPPPQSPQPQQPQGGGPVLPALVNPTNVVAALAGILMAACKLAAVSGIGFIASSPLSAVLPRKGGGVARPARPAAPAAAAAGAAAAAEGTALQSGPGAEASPEAGPRLIPRPARPLMVGVPAALLQKIVGHMLDIALQCTPRGGQVCVSARRDGSGVAVVLMHTGRMDLRRLHVRTQAMAAAAAASRSQPPLATSQPAHAARAPAAVSLAAGGRRGGGSPWEAAQRRSGGGAAVATVPRLAAVVAGGGGQAGGGAAAGSGVFSVELAQELAQQAGGHLTVSYPCNMVNALSGSLDVGTSVAIWLPGPCALN</sequence>
<feature type="region of interest" description="Disordered" evidence="1">
    <location>
        <begin position="295"/>
        <end position="335"/>
    </location>
</feature>
<evidence type="ECO:0000313" key="2">
    <source>
        <dbReference type="EMBL" id="PNH04802.1"/>
    </source>
</evidence>
<feature type="compositionally biased region" description="Low complexity" evidence="1">
    <location>
        <begin position="673"/>
        <end position="685"/>
    </location>
</feature>